<dbReference type="Gene3D" id="1.20.120.160">
    <property type="entry name" value="HPT domain"/>
    <property type="match status" value="1"/>
</dbReference>
<evidence type="ECO:0000256" key="1">
    <source>
        <dbReference type="ARBA" id="ARBA00023012"/>
    </source>
</evidence>
<keyword evidence="4" id="KW-1185">Reference proteome</keyword>
<dbReference type="GO" id="GO:0004672">
    <property type="term" value="F:protein kinase activity"/>
    <property type="evidence" value="ECO:0007669"/>
    <property type="project" value="UniProtKB-ARBA"/>
</dbReference>
<keyword evidence="1" id="KW-0902">Two-component regulatory system</keyword>
<feature type="domain" description="HPt" evidence="2">
    <location>
        <begin position="31"/>
        <end position="87"/>
    </location>
</feature>
<dbReference type="SUPFAM" id="SSF47226">
    <property type="entry name" value="Histidine-containing phosphotransfer domain, HPT domain"/>
    <property type="match status" value="1"/>
</dbReference>
<dbReference type="STRING" id="418702.BJN45_09465"/>
<accession>A0A1R1I4J2</accession>
<evidence type="ECO:0000313" key="4">
    <source>
        <dbReference type="Proteomes" id="UP000187526"/>
    </source>
</evidence>
<dbReference type="EMBL" id="MTHD01000003">
    <property type="protein sequence ID" value="OMG53656.1"/>
    <property type="molecule type" value="Genomic_DNA"/>
</dbReference>
<sequence>MLDRPELWWQAVGFFVHHFSDWKDNWRNAIGDDHAERRQVHSIRSAAANVGAKMLAGQAERMEQVLLRRLDGSDDEIPAVWREELAAAFDVAWGCAARAWQDAGSDLPELS</sequence>
<dbReference type="InterPro" id="IPR036641">
    <property type="entry name" value="HPT_dom_sf"/>
</dbReference>
<comment type="caution">
    <text evidence="3">The sequence shown here is derived from an EMBL/GenBank/DDBJ whole genome shotgun (WGS) entry which is preliminary data.</text>
</comment>
<gene>
    <name evidence="3" type="ORF">BJN45_09465</name>
</gene>
<organism evidence="3 4">
    <name type="scientific">Azonexus hydrophilus</name>
    <dbReference type="NCBI Taxonomy" id="418702"/>
    <lineage>
        <taxon>Bacteria</taxon>
        <taxon>Pseudomonadati</taxon>
        <taxon>Pseudomonadota</taxon>
        <taxon>Betaproteobacteria</taxon>
        <taxon>Rhodocyclales</taxon>
        <taxon>Azonexaceae</taxon>
        <taxon>Azonexus</taxon>
    </lineage>
</organism>
<evidence type="ECO:0000259" key="2">
    <source>
        <dbReference type="Pfam" id="PF01627"/>
    </source>
</evidence>
<dbReference type="AlphaFoldDB" id="A0A1R1I4J2"/>
<protein>
    <recommendedName>
        <fullName evidence="2">HPt domain-containing protein</fullName>
    </recommendedName>
</protein>
<dbReference type="GO" id="GO:0000160">
    <property type="term" value="P:phosphorelay signal transduction system"/>
    <property type="evidence" value="ECO:0007669"/>
    <property type="project" value="UniProtKB-KW"/>
</dbReference>
<proteinExistence type="predicted"/>
<dbReference type="Proteomes" id="UP000187526">
    <property type="component" value="Unassembled WGS sequence"/>
</dbReference>
<name>A0A1R1I4J2_9RHOO</name>
<dbReference type="InterPro" id="IPR008207">
    <property type="entry name" value="Sig_transdc_His_kin_Hpt_dom"/>
</dbReference>
<dbReference type="Pfam" id="PF01627">
    <property type="entry name" value="Hpt"/>
    <property type="match status" value="1"/>
</dbReference>
<evidence type="ECO:0000313" key="3">
    <source>
        <dbReference type="EMBL" id="OMG53656.1"/>
    </source>
</evidence>
<reference evidence="3 4" key="1">
    <citation type="submission" date="2016-10" db="EMBL/GenBank/DDBJ databases">
        <title>Alkaliphiles isolated from bioreactors.</title>
        <authorList>
            <person name="Salah Z."/>
            <person name="Rout S.P."/>
            <person name="Humphreys P.N."/>
        </authorList>
    </citation>
    <scope>NUCLEOTIDE SEQUENCE [LARGE SCALE GENOMIC DNA]</scope>
    <source>
        <strain evidence="3 4">ZS02</strain>
    </source>
</reference>